<accession>A0A175RMG3</accession>
<dbReference type="EMBL" id="LDQA01000028">
    <property type="protein sequence ID" value="KTR05005.1"/>
    <property type="molecule type" value="Genomic_DNA"/>
</dbReference>
<protein>
    <recommendedName>
        <fullName evidence="3">Phage major capsid protein</fullName>
    </recommendedName>
</protein>
<evidence type="ECO:0000313" key="1">
    <source>
        <dbReference type="EMBL" id="KTR05005.1"/>
    </source>
</evidence>
<dbReference type="Proteomes" id="UP000078529">
    <property type="component" value="Unassembled WGS sequence"/>
</dbReference>
<reference evidence="1 2" key="1">
    <citation type="journal article" date="2016" name="Front. Microbiol.">
        <title>Genomic Resource of Rice Seed Associated Bacteria.</title>
        <authorList>
            <person name="Midha S."/>
            <person name="Bansal K."/>
            <person name="Sharma S."/>
            <person name="Kumar N."/>
            <person name="Patil P.P."/>
            <person name="Chaudhry V."/>
            <person name="Patil P.B."/>
        </authorList>
    </citation>
    <scope>NUCLEOTIDE SEQUENCE [LARGE SCALE GENOMIC DNA]</scope>
    <source>
        <strain evidence="1 2">NS365</strain>
    </source>
</reference>
<evidence type="ECO:0000313" key="2">
    <source>
        <dbReference type="Proteomes" id="UP000078529"/>
    </source>
</evidence>
<dbReference type="NCBIfam" id="NF033394">
    <property type="entry name" value="capsid_maj_Podo"/>
    <property type="match status" value="1"/>
</dbReference>
<name>A0A175RMG3_9HYPH</name>
<gene>
    <name evidence="1" type="ORF">NS365_13330</name>
</gene>
<dbReference type="AlphaFoldDB" id="A0A175RMG3"/>
<dbReference type="PATRIC" id="fig|401562.4.peg.2449"/>
<dbReference type="InterPro" id="IPR049718">
    <property type="entry name" value="AKO59007-like"/>
</dbReference>
<organism evidence="1 2">
    <name type="scientific">Aureimonas ureilytica</name>
    <dbReference type="NCBI Taxonomy" id="401562"/>
    <lineage>
        <taxon>Bacteria</taxon>
        <taxon>Pseudomonadati</taxon>
        <taxon>Pseudomonadota</taxon>
        <taxon>Alphaproteobacteria</taxon>
        <taxon>Hyphomicrobiales</taxon>
        <taxon>Aurantimonadaceae</taxon>
        <taxon>Aureimonas</taxon>
    </lineage>
</organism>
<comment type="caution">
    <text evidence="1">The sequence shown here is derived from an EMBL/GenBank/DDBJ whole genome shotgun (WGS) entry which is preliminary data.</text>
</comment>
<evidence type="ECO:0008006" key="3">
    <source>
        <dbReference type="Google" id="ProtNLM"/>
    </source>
</evidence>
<sequence length="321" mass="35704">MATPSAVFTQMVSTTMRNSATDVADNVSKHNALLNRLKKKGNIRTLDGGTEIQVPLEYAENQTYQRYGGYDTLNTNASDIITSAKFDWAQIALHVVSSGRELRQNSGKSAMVNLVKSKKANALKTAANNFAVDIYSDASMAYQTNGLANIVQSNGQGTVGGLDAATWAFWRNKFREIPGTDAYTKDTIVGEMNRLWLPLNRGADKPDVIVMSHDFYSVFEASQQQLQRYTDADQAQAGFTGLKYKTADVIFDDNANFATNAEKAYFLNTDYLYIFQHKDAQWTQDDEKRPINQDAIVIPYYWMGNMACSNRSLQGVLLDAA</sequence>
<keyword evidence="2" id="KW-1185">Reference proteome</keyword>
<proteinExistence type="predicted"/>
<dbReference type="RefSeq" id="WP_058600769.1">
    <property type="nucleotide sequence ID" value="NZ_LDQA01000028.1"/>
</dbReference>